<evidence type="ECO:0000259" key="8">
    <source>
        <dbReference type="PROSITE" id="PS50146"/>
    </source>
</evidence>
<evidence type="ECO:0000256" key="5">
    <source>
        <dbReference type="ARBA" id="ARBA00022989"/>
    </source>
</evidence>
<name>A0A372J8S7_9ACTN</name>
<reference evidence="9 10" key="1">
    <citation type="submission" date="2018-08" db="EMBL/GenBank/DDBJ databases">
        <title>Actinomadura jelena sp. nov., a novel Actinomycete isolated from soil in Chad.</title>
        <authorList>
            <person name="Shi L."/>
        </authorList>
    </citation>
    <scope>NUCLEOTIDE SEQUENCE [LARGE SCALE GENOMIC DNA]</scope>
    <source>
        <strain evidence="9 10">NEAU-G17</strain>
    </source>
</reference>
<dbReference type="CDD" id="cd01610">
    <property type="entry name" value="PAP2_like"/>
    <property type="match status" value="1"/>
</dbReference>
<protein>
    <submittedName>
        <fullName evidence="9">Phosphatase PAP2 family protein</fullName>
    </submittedName>
</protein>
<feature type="domain" description="DAGKc" evidence="8">
    <location>
        <begin position="296"/>
        <end position="381"/>
    </location>
</feature>
<dbReference type="GO" id="GO:0016301">
    <property type="term" value="F:kinase activity"/>
    <property type="evidence" value="ECO:0007669"/>
    <property type="project" value="InterPro"/>
</dbReference>
<dbReference type="Gene3D" id="1.20.144.10">
    <property type="entry name" value="Phosphatidic acid phosphatase type 2/haloperoxidase"/>
    <property type="match status" value="1"/>
</dbReference>
<sequence>MQSTYRTAPKTAPAVAGGGTGGGGGLLARLGRLDRDAFAWVAAARLPGLEGVLPRLSHTADHGVLWFGTAAALGATGRPRLRRAALRGLAGIAVASPVVNLLGKQAFRRRRPVVDLVPPVRIRWKLPTSHAFPSGHTASAAAFAAGVAMEAPPVVAVPVAGLAAAVGFSRVYTGAHYPGDVLAGAAVGVLAALGTRMVWPARPAIAKVSPTATEQMAVQEGGRGVVAVVNMGSGSNTGDDTPWPSRAESVARILERELPDAEIIRFGKPEDDTDEASGVADEAAKASGRGGAGGGEQDDDLTRILDDAASRADALAVVGGDGTVNAAARAALAHKVPLLVVPGGTFDHFARALGVETVGDAVTAYRDGRIGRVDVGRVAPGDITFLNTASFGAYTHLVSRREKLEGRLGKWPAMAVAAIRTLRGFEPHDMIVDGIPRKVWLAFVGNGVYGSRGPAPTWRSSLNDGLFDIRLVEIGHRVPRVRALASVMGGGLHLAPGLRDWKSGVLELTHKNGGFKLAVDGEVTELPSTVRFTIEPRALQVFVPLRPH</sequence>
<organism evidence="9 10">
    <name type="scientific">Actinomadura logoneensis</name>
    <dbReference type="NCBI Taxonomy" id="2293572"/>
    <lineage>
        <taxon>Bacteria</taxon>
        <taxon>Bacillati</taxon>
        <taxon>Actinomycetota</taxon>
        <taxon>Actinomycetes</taxon>
        <taxon>Streptosporangiales</taxon>
        <taxon>Thermomonosporaceae</taxon>
        <taxon>Actinomadura</taxon>
    </lineage>
</organism>
<evidence type="ECO:0000256" key="4">
    <source>
        <dbReference type="ARBA" id="ARBA00022801"/>
    </source>
</evidence>
<dbReference type="InterPro" id="IPR000326">
    <property type="entry name" value="PAP2/HPO"/>
</dbReference>
<dbReference type="EMBL" id="QURH01001052">
    <property type="protein sequence ID" value="RFU36402.1"/>
    <property type="molecule type" value="Genomic_DNA"/>
</dbReference>
<evidence type="ECO:0000256" key="3">
    <source>
        <dbReference type="ARBA" id="ARBA00022692"/>
    </source>
</evidence>
<dbReference type="Gene3D" id="2.60.200.40">
    <property type="match status" value="1"/>
</dbReference>
<evidence type="ECO:0000313" key="9">
    <source>
        <dbReference type="EMBL" id="RFU36402.1"/>
    </source>
</evidence>
<dbReference type="InterPro" id="IPR045540">
    <property type="entry name" value="YegS/DAGK_C"/>
</dbReference>
<dbReference type="PANTHER" id="PTHR14969:SF62">
    <property type="entry name" value="DECAPRENYLPHOSPHORYL-5-PHOSPHORIBOSE PHOSPHATASE RV3807C-RELATED"/>
    <property type="match status" value="1"/>
</dbReference>
<dbReference type="RefSeq" id="WP_117361922.1">
    <property type="nucleotide sequence ID" value="NZ_QURH01001052.1"/>
</dbReference>
<dbReference type="InterPro" id="IPR017438">
    <property type="entry name" value="ATP-NAD_kinase_N"/>
</dbReference>
<comment type="subcellular location">
    <subcellularLocation>
        <location evidence="1">Cell membrane</location>
        <topology evidence="1">Multi-pass membrane protein</topology>
    </subcellularLocation>
</comment>
<dbReference type="Pfam" id="PF01569">
    <property type="entry name" value="PAP2"/>
    <property type="match status" value="1"/>
</dbReference>
<dbReference type="SMART" id="SM00014">
    <property type="entry name" value="acidPPc"/>
    <property type="match status" value="1"/>
</dbReference>
<dbReference type="Proteomes" id="UP000261811">
    <property type="component" value="Unassembled WGS sequence"/>
</dbReference>
<feature type="region of interest" description="Disordered" evidence="7">
    <location>
        <begin position="267"/>
        <end position="300"/>
    </location>
</feature>
<dbReference type="InterPro" id="IPR036938">
    <property type="entry name" value="PAP2/HPO_sf"/>
</dbReference>
<comment type="caution">
    <text evidence="9">The sequence shown here is derived from an EMBL/GenBank/DDBJ whole genome shotgun (WGS) entry which is preliminary data.</text>
</comment>
<keyword evidence="6" id="KW-0472">Membrane</keyword>
<evidence type="ECO:0000256" key="2">
    <source>
        <dbReference type="ARBA" id="ARBA00022475"/>
    </source>
</evidence>
<keyword evidence="10" id="KW-1185">Reference proteome</keyword>
<dbReference type="GO" id="GO:0005886">
    <property type="term" value="C:plasma membrane"/>
    <property type="evidence" value="ECO:0007669"/>
    <property type="project" value="UniProtKB-SubCell"/>
</dbReference>
<dbReference type="PROSITE" id="PS50146">
    <property type="entry name" value="DAGK"/>
    <property type="match status" value="1"/>
</dbReference>
<dbReference type="InterPro" id="IPR016064">
    <property type="entry name" value="NAD/diacylglycerol_kinase_sf"/>
</dbReference>
<dbReference type="OrthoDB" id="5242960at2"/>
<dbReference type="PANTHER" id="PTHR14969">
    <property type="entry name" value="SPHINGOSINE-1-PHOSPHATE PHOSPHOHYDROLASE"/>
    <property type="match status" value="1"/>
</dbReference>
<proteinExistence type="predicted"/>
<evidence type="ECO:0000256" key="6">
    <source>
        <dbReference type="ARBA" id="ARBA00023136"/>
    </source>
</evidence>
<dbReference type="SUPFAM" id="SSF111331">
    <property type="entry name" value="NAD kinase/diacylglycerol kinase-like"/>
    <property type="match status" value="1"/>
</dbReference>
<dbReference type="Gene3D" id="3.40.50.10330">
    <property type="entry name" value="Probable inorganic polyphosphate/atp-NAD kinase, domain 1"/>
    <property type="match status" value="1"/>
</dbReference>
<evidence type="ECO:0000313" key="10">
    <source>
        <dbReference type="Proteomes" id="UP000261811"/>
    </source>
</evidence>
<evidence type="ECO:0000256" key="7">
    <source>
        <dbReference type="SAM" id="MobiDB-lite"/>
    </source>
</evidence>
<keyword evidence="5" id="KW-1133">Transmembrane helix</keyword>
<keyword evidence="4" id="KW-0378">Hydrolase</keyword>
<dbReference type="AlphaFoldDB" id="A0A372J8S7"/>
<evidence type="ECO:0000256" key="1">
    <source>
        <dbReference type="ARBA" id="ARBA00004651"/>
    </source>
</evidence>
<accession>A0A372J8S7</accession>
<dbReference type="SUPFAM" id="SSF48317">
    <property type="entry name" value="Acid phosphatase/Vanadium-dependent haloperoxidase"/>
    <property type="match status" value="1"/>
</dbReference>
<keyword evidence="3" id="KW-0812">Transmembrane</keyword>
<gene>
    <name evidence="9" type="ORF">DZF91_38315</name>
</gene>
<dbReference type="InterPro" id="IPR001206">
    <property type="entry name" value="Diacylglycerol_kinase_cat_dom"/>
</dbReference>
<dbReference type="Pfam" id="PF00781">
    <property type="entry name" value="DAGK_cat"/>
    <property type="match status" value="1"/>
</dbReference>
<dbReference type="Pfam" id="PF19279">
    <property type="entry name" value="YegS_C"/>
    <property type="match status" value="1"/>
</dbReference>
<keyword evidence="2" id="KW-1003">Cell membrane</keyword>
<dbReference type="GO" id="GO:0016787">
    <property type="term" value="F:hydrolase activity"/>
    <property type="evidence" value="ECO:0007669"/>
    <property type="project" value="UniProtKB-KW"/>
</dbReference>